<organism evidence="3 4">
    <name type="scientific">Mya arenaria</name>
    <name type="common">Soft-shell clam</name>
    <dbReference type="NCBI Taxonomy" id="6604"/>
    <lineage>
        <taxon>Eukaryota</taxon>
        <taxon>Metazoa</taxon>
        <taxon>Spiralia</taxon>
        <taxon>Lophotrochozoa</taxon>
        <taxon>Mollusca</taxon>
        <taxon>Bivalvia</taxon>
        <taxon>Autobranchia</taxon>
        <taxon>Heteroconchia</taxon>
        <taxon>Euheterodonta</taxon>
        <taxon>Imparidentia</taxon>
        <taxon>Neoheterodontei</taxon>
        <taxon>Myida</taxon>
        <taxon>Myoidea</taxon>
        <taxon>Myidae</taxon>
        <taxon>Mya</taxon>
    </lineage>
</organism>
<accession>A0ABY7DL98</accession>
<dbReference type="Proteomes" id="UP001164746">
    <property type="component" value="Chromosome 3"/>
</dbReference>
<feature type="domain" description="Mitochondria-eating protein C-terminal" evidence="2">
    <location>
        <begin position="67"/>
        <end position="201"/>
    </location>
</feature>
<feature type="region of interest" description="Disordered" evidence="1">
    <location>
        <begin position="30"/>
        <end position="65"/>
    </location>
</feature>
<dbReference type="Pfam" id="PF16026">
    <property type="entry name" value="MIEAP"/>
    <property type="match status" value="1"/>
</dbReference>
<evidence type="ECO:0000256" key="1">
    <source>
        <dbReference type="SAM" id="MobiDB-lite"/>
    </source>
</evidence>
<dbReference type="InterPro" id="IPR031981">
    <property type="entry name" value="MIEAP_C"/>
</dbReference>
<gene>
    <name evidence="3" type="ORF">MAR_022860</name>
</gene>
<feature type="compositionally biased region" description="Polar residues" evidence="1">
    <location>
        <begin position="49"/>
        <end position="60"/>
    </location>
</feature>
<keyword evidence="4" id="KW-1185">Reference proteome</keyword>
<name>A0ABY7DL98_MYAAR</name>
<feature type="compositionally biased region" description="Basic and acidic residues" evidence="1">
    <location>
        <begin position="33"/>
        <end position="48"/>
    </location>
</feature>
<evidence type="ECO:0000259" key="2">
    <source>
        <dbReference type="Pfam" id="PF16026"/>
    </source>
</evidence>
<protein>
    <recommendedName>
        <fullName evidence="2">Mitochondria-eating protein C-terminal domain-containing protein</fullName>
    </recommendedName>
</protein>
<sequence>MADDHCDELYKQHIDAVRNGLTTLSINYKTKKKPETDMQRGEDDKNETTRQTIKPDTNTDATREERDVLEIDYEENTEEIPFEFDDLNNTQKQAIADIGRFVQNALEKKVVEVTSKVIVEEIELPEVAEILAYVRKCVTFCWSARRHDPPVYIDFMEVTDDTLLDLNVYKPYTKKGKLVDYVVWPPIYLHKGGPMLSKGVAQGKNKN</sequence>
<dbReference type="EMBL" id="CP111014">
    <property type="protein sequence ID" value="WAQ98487.1"/>
    <property type="molecule type" value="Genomic_DNA"/>
</dbReference>
<evidence type="ECO:0000313" key="4">
    <source>
        <dbReference type="Proteomes" id="UP001164746"/>
    </source>
</evidence>
<evidence type="ECO:0000313" key="3">
    <source>
        <dbReference type="EMBL" id="WAQ98487.1"/>
    </source>
</evidence>
<proteinExistence type="predicted"/>
<reference evidence="3" key="1">
    <citation type="submission" date="2022-11" db="EMBL/GenBank/DDBJ databases">
        <title>Centuries of genome instability and evolution in soft-shell clam transmissible cancer (bioRxiv).</title>
        <authorList>
            <person name="Hart S.F.M."/>
            <person name="Yonemitsu M.A."/>
            <person name="Giersch R.M."/>
            <person name="Beal B.F."/>
            <person name="Arriagada G."/>
            <person name="Davis B.W."/>
            <person name="Ostrander E.A."/>
            <person name="Goff S.P."/>
            <person name="Metzger M.J."/>
        </authorList>
    </citation>
    <scope>NUCLEOTIDE SEQUENCE</scope>
    <source>
        <strain evidence="3">MELC-2E11</strain>
        <tissue evidence="3">Siphon/mantle</tissue>
    </source>
</reference>